<evidence type="ECO:0000313" key="2">
    <source>
        <dbReference type="EMBL" id="KKA29758.1"/>
    </source>
</evidence>
<evidence type="ECO:0000256" key="1">
    <source>
        <dbReference type="SAM" id="SignalP"/>
    </source>
</evidence>
<reference evidence="2 3" key="1">
    <citation type="submission" date="2015-03" db="EMBL/GenBank/DDBJ databases">
        <authorList>
            <person name="Radwan O."/>
            <person name="Al-Naeli F.A."/>
            <person name="Rendon G.A."/>
            <person name="Fields C."/>
        </authorList>
    </citation>
    <scope>NUCLEOTIDE SEQUENCE [LARGE SCALE GENOMIC DNA]</scope>
    <source>
        <strain evidence="2">CR-DP1</strain>
    </source>
</reference>
<accession>A0A0F4ZIS6</accession>
<evidence type="ECO:0008006" key="4">
    <source>
        <dbReference type="Google" id="ProtNLM"/>
    </source>
</evidence>
<gene>
    <name evidence="2" type="ORF">TD95_004497</name>
</gene>
<dbReference type="EMBL" id="LAEV01000701">
    <property type="protein sequence ID" value="KKA29758.1"/>
    <property type="molecule type" value="Genomic_DNA"/>
</dbReference>
<name>A0A0F4ZIS6_9PEZI</name>
<feature type="chain" id="PRO_5012226908" description="Chitin-binding type-2 domain-containing protein" evidence="1">
    <location>
        <begin position="16"/>
        <end position="78"/>
    </location>
</feature>
<sequence>MKFLAVLVAAASASAAPNPHSPPVAACVPGTYECTTNPDTGCPGWATCDVGKTWVFSGDCPPKTNCFFNTENQSPYCV</sequence>
<dbReference type="OrthoDB" id="4611802at2759"/>
<evidence type="ECO:0000313" key="3">
    <source>
        <dbReference type="Proteomes" id="UP000033483"/>
    </source>
</evidence>
<keyword evidence="1" id="KW-0732">Signal</keyword>
<proteinExistence type="predicted"/>
<dbReference type="AlphaFoldDB" id="A0A0F4ZIS6"/>
<protein>
    <recommendedName>
        <fullName evidence="4">Chitin-binding type-2 domain-containing protein</fullName>
    </recommendedName>
</protein>
<keyword evidence="3" id="KW-1185">Reference proteome</keyword>
<feature type="signal peptide" evidence="1">
    <location>
        <begin position="1"/>
        <end position="15"/>
    </location>
</feature>
<comment type="caution">
    <text evidence="2">The sequence shown here is derived from an EMBL/GenBank/DDBJ whole genome shotgun (WGS) entry which is preliminary data.</text>
</comment>
<dbReference type="Proteomes" id="UP000033483">
    <property type="component" value="Unassembled WGS sequence"/>
</dbReference>
<organism evidence="2 3">
    <name type="scientific">Thielaviopsis punctulata</name>
    <dbReference type="NCBI Taxonomy" id="72032"/>
    <lineage>
        <taxon>Eukaryota</taxon>
        <taxon>Fungi</taxon>
        <taxon>Dikarya</taxon>
        <taxon>Ascomycota</taxon>
        <taxon>Pezizomycotina</taxon>
        <taxon>Sordariomycetes</taxon>
        <taxon>Hypocreomycetidae</taxon>
        <taxon>Microascales</taxon>
        <taxon>Ceratocystidaceae</taxon>
        <taxon>Thielaviopsis</taxon>
    </lineage>
</organism>